<keyword evidence="3" id="KW-0597">Phosphoprotein</keyword>
<reference evidence="6" key="2">
    <citation type="submission" date="2024-06" db="EMBL/GenBank/DDBJ databases">
        <authorList>
            <person name="Petrova K.O."/>
            <person name="Toshchakov S.V."/>
            <person name="Boltjanskaja Y.V."/>
            <person name="Kevbrin V.V."/>
        </authorList>
    </citation>
    <scope>NUCLEOTIDE SEQUENCE</scope>
    <source>
        <strain evidence="6">Z-710</strain>
    </source>
</reference>
<keyword evidence="6" id="KW-0548">Nucleotidyltransferase</keyword>
<dbReference type="SUPFAM" id="SSF52172">
    <property type="entry name" value="CheY-like"/>
    <property type="match status" value="2"/>
</dbReference>
<feature type="domain" description="Response regulatory" evidence="4">
    <location>
        <begin position="117"/>
        <end position="231"/>
    </location>
</feature>
<dbReference type="GO" id="GO:0052621">
    <property type="term" value="F:diguanylate cyclase activity"/>
    <property type="evidence" value="ECO:0007669"/>
    <property type="project" value="TreeGrafter"/>
</dbReference>
<dbReference type="GO" id="GO:0000160">
    <property type="term" value="P:phosphorelay signal transduction system"/>
    <property type="evidence" value="ECO:0007669"/>
    <property type="project" value="InterPro"/>
</dbReference>
<dbReference type="NCBIfam" id="TIGR00254">
    <property type="entry name" value="GGDEF"/>
    <property type="match status" value="1"/>
</dbReference>
<dbReference type="GO" id="GO:1902201">
    <property type="term" value="P:negative regulation of bacterial-type flagellum-dependent cell motility"/>
    <property type="evidence" value="ECO:0007669"/>
    <property type="project" value="TreeGrafter"/>
</dbReference>
<dbReference type="InterPro" id="IPR043128">
    <property type="entry name" value="Rev_trsase/Diguanyl_cyclase"/>
</dbReference>
<dbReference type="RefSeq" id="WP_353894160.1">
    <property type="nucleotide sequence ID" value="NZ_CP159485.1"/>
</dbReference>
<dbReference type="InterPro" id="IPR001789">
    <property type="entry name" value="Sig_transdc_resp-reg_receiver"/>
</dbReference>
<dbReference type="Gene3D" id="3.40.50.2300">
    <property type="match status" value="2"/>
</dbReference>
<sequence length="518" mass="59367">MNLNNFYVTQREQINDMLLTLLEYREKQTADSREKLTNFFADLSEQSCQLELEELHLLADNCQKWLKVDKKSWSEKHYSYSLLLLGVAKLYRKLDELLKKENDHINHEYTKFKYTGNILIVDEDVVTLDTLDTVFNQEGYKVNIASTAEKALEVVEHQVIDIVVADAGVQAPGGLELIDLIKKSSPYTAIILLSKSENLQLKVTALQKGVEDFLVKPIQDLELRARAEQILKKKEHQQMDLNTDSLTGAYTKRYFSSISKDIDKFSLAFLDLDNFKKVNDTYGHLTGDKVLAEFCQLIKKNIRYDDMLFRFGGDEFVLVFPNTSQKDALNILKKLKKVIASNKIKHDDKQVIEVNFSCGISEKQHKNERLEDILDRADKGLYAVKNKSKNGIVIYNNENTNIQEKNAILAINDPIMAKLLSNRLKKLDLTVSYATDGHQTSSLLTEVTPDITIVDINLPSIDHSNLFDKISHKTTKSLILGETNDKQLILEALKMGMDDYIIKPFTLRELEDRIKRIL</sequence>
<dbReference type="Pfam" id="PF00072">
    <property type="entry name" value="Response_reg"/>
    <property type="match status" value="2"/>
</dbReference>
<dbReference type="SMART" id="SM00267">
    <property type="entry name" value="GGDEF"/>
    <property type="match status" value="1"/>
</dbReference>
<proteinExistence type="predicted"/>
<dbReference type="EMBL" id="CP159485">
    <property type="protein sequence ID" value="XCI29612.1"/>
    <property type="molecule type" value="Genomic_DNA"/>
</dbReference>
<feature type="domain" description="GGDEF" evidence="5">
    <location>
        <begin position="263"/>
        <end position="397"/>
    </location>
</feature>
<dbReference type="InterPro" id="IPR029787">
    <property type="entry name" value="Nucleotide_cyclase"/>
</dbReference>
<feature type="modified residue" description="4-aspartylphosphate" evidence="3">
    <location>
        <position position="166"/>
    </location>
</feature>
<dbReference type="InterPro" id="IPR011006">
    <property type="entry name" value="CheY-like_superfamily"/>
</dbReference>
<keyword evidence="6" id="KW-0808">Transferase</keyword>
<dbReference type="PROSITE" id="PS50887">
    <property type="entry name" value="GGDEF"/>
    <property type="match status" value="1"/>
</dbReference>
<dbReference type="CDD" id="cd00156">
    <property type="entry name" value="REC"/>
    <property type="match status" value="1"/>
</dbReference>
<evidence type="ECO:0000259" key="4">
    <source>
        <dbReference type="PROSITE" id="PS50110"/>
    </source>
</evidence>
<dbReference type="PANTHER" id="PTHR45138">
    <property type="entry name" value="REGULATORY COMPONENTS OF SENSORY TRANSDUCTION SYSTEM"/>
    <property type="match status" value="1"/>
</dbReference>
<comment type="function">
    <text evidence="2">May play the central regulatory role in sporulation. It may be an element of the effector pathway responsible for the activation of sporulation genes in response to nutritional stress. Spo0A may act in concert with spo0H (a sigma factor) to control the expression of some genes that are critical to the sporulation process.</text>
</comment>
<protein>
    <recommendedName>
        <fullName evidence="1">Stage 0 sporulation protein A homolog</fullName>
    </recommendedName>
</protein>
<dbReference type="PANTHER" id="PTHR45138:SF6">
    <property type="entry name" value="DIGUANYLATE CYCLASE DGCN"/>
    <property type="match status" value="1"/>
</dbReference>
<dbReference type="SUPFAM" id="SSF55073">
    <property type="entry name" value="Nucleotide cyclase"/>
    <property type="match status" value="1"/>
</dbReference>
<accession>A0AAU8HW88</accession>
<dbReference type="GO" id="GO:0043709">
    <property type="term" value="P:cell adhesion involved in single-species biofilm formation"/>
    <property type="evidence" value="ECO:0007669"/>
    <property type="project" value="TreeGrafter"/>
</dbReference>
<gene>
    <name evidence="6" type="ORF">PRVXH_000939</name>
</gene>
<feature type="domain" description="Response regulatory" evidence="4">
    <location>
        <begin position="406"/>
        <end position="518"/>
    </location>
</feature>
<evidence type="ECO:0000313" key="6">
    <source>
        <dbReference type="EMBL" id="XCI29612.1"/>
    </source>
</evidence>
<dbReference type="Pfam" id="PF00990">
    <property type="entry name" value="GGDEF"/>
    <property type="match status" value="1"/>
</dbReference>
<dbReference type="Gene3D" id="3.30.70.270">
    <property type="match status" value="1"/>
</dbReference>
<reference evidence="6" key="1">
    <citation type="journal article" date="2018" name="Antonie Van Leeuwenhoek">
        <title>Proteinivorax hydrogeniformans sp. nov., an anaerobic, haloalkaliphilic bacterium fermenting proteinaceous compounds with high hydrogen production.</title>
        <authorList>
            <person name="Boltyanskaya Y."/>
            <person name="Detkova E."/>
            <person name="Pimenov N."/>
            <person name="Kevbrin V."/>
        </authorList>
    </citation>
    <scope>NUCLEOTIDE SEQUENCE</scope>
    <source>
        <strain evidence="6">Z-710</strain>
    </source>
</reference>
<feature type="modified residue" description="4-aspartylphosphate" evidence="3">
    <location>
        <position position="455"/>
    </location>
</feature>
<evidence type="ECO:0000256" key="3">
    <source>
        <dbReference type="PROSITE-ProRule" id="PRU00169"/>
    </source>
</evidence>
<dbReference type="InterPro" id="IPR000160">
    <property type="entry name" value="GGDEF_dom"/>
</dbReference>
<dbReference type="InterPro" id="IPR050469">
    <property type="entry name" value="Diguanylate_Cyclase"/>
</dbReference>
<evidence type="ECO:0000256" key="1">
    <source>
        <dbReference type="ARBA" id="ARBA00018672"/>
    </source>
</evidence>
<dbReference type="GO" id="GO:0005886">
    <property type="term" value="C:plasma membrane"/>
    <property type="evidence" value="ECO:0007669"/>
    <property type="project" value="TreeGrafter"/>
</dbReference>
<dbReference type="CDD" id="cd01949">
    <property type="entry name" value="GGDEF"/>
    <property type="match status" value="1"/>
</dbReference>
<dbReference type="SMART" id="SM00448">
    <property type="entry name" value="REC"/>
    <property type="match status" value="2"/>
</dbReference>
<organism evidence="6">
    <name type="scientific">Proteinivorax hydrogeniformans</name>
    <dbReference type="NCBI Taxonomy" id="1826727"/>
    <lineage>
        <taxon>Bacteria</taxon>
        <taxon>Bacillati</taxon>
        <taxon>Bacillota</taxon>
        <taxon>Clostridia</taxon>
        <taxon>Eubacteriales</taxon>
        <taxon>Proteinivoracaceae</taxon>
        <taxon>Proteinivorax</taxon>
    </lineage>
</organism>
<name>A0AAU8HW88_9FIRM</name>
<dbReference type="AlphaFoldDB" id="A0AAU8HW88"/>
<evidence type="ECO:0000259" key="5">
    <source>
        <dbReference type="PROSITE" id="PS50887"/>
    </source>
</evidence>
<dbReference type="PROSITE" id="PS50110">
    <property type="entry name" value="RESPONSE_REGULATORY"/>
    <property type="match status" value="2"/>
</dbReference>
<evidence type="ECO:0000256" key="2">
    <source>
        <dbReference type="ARBA" id="ARBA00024867"/>
    </source>
</evidence>